<dbReference type="Gene3D" id="3.40.50.1240">
    <property type="entry name" value="Phosphoglycerate mutase-like"/>
    <property type="match status" value="1"/>
</dbReference>
<evidence type="ECO:0008006" key="2">
    <source>
        <dbReference type="Google" id="ProtNLM"/>
    </source>
</evidence>
<dbReference type="GO" id="GO:0016791">
    <property type="term" value="F:phosphatase activity"/>
    <property type="evidence" value="ECO:0007669"/>
    <property type="project" value="TreeGrafter"/>
</dbReference>
<accession>A0A2P2JHE1</accession>
<name>A0A2P2JHE1_RHIMU</name>
<dbReference type="GO" id="GO:0005737">
    <property type="term" value="C:cytoplasm"/>
    <property type="evidence" value="ECO:0007669"/>
    <property type="project" value="TreeGrafter"/>
</dbReference>
<dbReference type="SUPFAM" id="SSF53254">
    <property type="entry name" value="Phosphoglycerate mutase-like"/>
    <property type="match status" value="1"/>
</dbReference>
<dbReference type="EMBL" id="GGEC01012414">
    <property type="protein sequence ID" value="MBW92897.1"/>
    <property type="molecule type" value="Transcribed_RNA"/>
</dbReference>
<dbReference type="InterPro" id="IPR050275">
    <property type="entry name" value="PGM_Phosphatase"/>
</dbReference>
<protein>
    <recommendedName>
        <fullName evidence="2">Phosphoglycerate mutase-like protein 1</fullName>
    </recommendedName>
</protein>
<dbReference type="PANTHER" id="PTHR48100">
    <property type="entry name" value="BROAD-SPECIFICITY PHOSPHATASE YOR283W-RELATED"/>
    <property type="match status" value="1"/>
</dbReference>
<dbReference type="PANTHER" id="PTHR48100:SF64">
    <property type="entry name" value="PHOSPHOGLYCERATE MUTASE-LIKE PROTEIN"/>
    <property type="match status" value="1"/>
</dbReference>
<dbReference type="AlphaFoldDB" id="A0A2P2JHE1"/>
<proteinExistence type="predicted"/>
<dbReference type="InterPro" id="IPR029033">
    <property type="entry name" value="His_PPase_superfam"/>
</dbReference>
<evidence type="ECO:0000313" key="1">
    <source>
        <dbReference type="EMBL" id="MBW92897.1"/>
    </source>
</evidence>
<sequence>MQTAVGVFGSNEHINGIIPPESREEIKEDNVLPKICPRFIATDLCRERVGVHPCDKRRDISEHQPLFPAIDFSMVESNEDNMWKADVRETDEELVARGLKFMNWLWTFQERDIAIVTHNRFSQHTLNALANDCEKSLRNEICEEFGNCELRSMVIADGKVINVEGKSE</sequence>
<organism evidence="1">
    <name type="scientific">Rhizophora mucronata</name>
    <name type="common">Asiatic mangrove</name>
    <dbReference type="NCBI Taxonomy" id="61149"/>
    <lineage>
        <taxon>Eukaryota</taxon>
        <taxon>Viridiplantae</taxon>
        <taxon>Streptophyta</taxon>
        <taxon>Embryophyta</taxon>
        <taxon>Tracheophyta</taxon>
        <taxon>Spermatophyta</taxon>
        <taxon>Magnoliopsida</taxon>
        <taxon>eudicotyledons</taxon>
        <taxon>Gunneridae</taxon>
        <taxon>Pentapetalae</taxon>
        <taxon>rosids</taxon>
        <taxon>fabids</taxon>
        <taxon>Malpighiales</taxon>
        <taxon>Rhizophoraceae</taxon>
        <taxon>Rhizophora</taxon>
    </lineage>
</organism>
<reference evidence="1" key="1">
    <citation type="submission" date="2018-02" db="EMBL/GenBank/DDBJ databases">
        <title>Rhizophora mucronata_Transcriptome.</title>
        <authorList>
            <person name="Meera S.P."/>
            <person name="Sreeshan A."/>
            <person name="Augustine A."/>
        </authorList>
    </citation>
    <scope>NUCLEOTIDE SEQUENCE</scope>
    <source>
        <tissue evidence="1">Leaf</tissue>
    </source>
</reference>